<dbReference type="InterPro" id="IPR008928">
    <property type="entry name" value="6-hairpin_glycosidase_sf"/>
</dbReference>
<protein>
    <submittedName>
        <fullName evidence="1">Poly (Glycerol-phosphate) alpha-glucosyltransferase</fullName>
    </submittedName>
</protein>
<accession>A0A380G180</accession>
<dbReference type="STRING" id="1141106.GCA_000308095_02154"/>
<dbReference type="AlphaFoldDB" id="A0A380G180"/>
<dbReference type="GO" id="GO:0016740">
    <property type="term" value="F:transferase activity"/>
    <property type="evidence" value="ECO:0007669"/>
    <property type="project" value="UniProtKB-KW"/>
</dbReference>
<dbReference type="GO" id="GO:0005975">
    <property type="term" value="P:carbohydrate metabolic process"/>
    <property type="evidence" value="ECO:0007669"/>
    <property type="project" value="InterPro"/>
</dbReference>
<evidence type="ECO:0000313" key="1">
    <source>
        <dbReference type="EMBL" id="SUM43761.1"/>
    </source>
</evidence>
<sequence>MLPLTIYKGEIDLEKTIEFLSQKIIEKYSDDSKVFISLGNPNIKAYVKLIKKTKKMKYQVMKQINKYKKTNGKYPEWIKIDVVTNEQEVNFNDVERKLIETRRNYIDFGFSLDKNWQLVFLPEEINANAFVRLSKKNKNLKEIAENNITHYLKKYKRLNKSFKVEDYRDKKVITFHTAGYFVENEEIIDLHDKGYMKGIRKLKTLTKEIDKLIETSTQYLQNEIQADGKFTYGYFPHFDRQINHYNVLRHSSSTYALTEGLFYLNQDTSIIKKTLNYIIENHFYEKDNKGFIFDDTNSVNEIKLGQNASFIFAVCEYLKVNPNDEVYLKYAQKVARGILAMINMNNMETIHVLNYPDLSIKERFRIVYYDGEASLALLRLYQLDQNPNWLNTVEMLFERFIIEKYWKFNDHWLGYCTNELVQITPKKEYFEFGIKNVVGNLDYIYQRETTFPTFLELLMATYHLVEVAKENGFEKLVKSMLDEEKLIKTIHKRANYQRTGYFYPEVAMYFKNPRRILGSFFIKHHGYRVRIDDVEHYLSGYVQYQKAFKQ</sequence>
<dbReference type="SUPFAM" id="SSF48208">
    <property type="entry name" value="Six-hairpin glycosidases"/>
    <property type="match status" value="1"/>
</dbReference>
<keyword evidence="1" id="KW-0808">Transferase</keyword>
<dbReference type="EMBL" id="UHDP01000001">
    <property type="protein sequence ID" value="SUM43761.1"/>
    <property type="molecule type" value="Genomic_DNA"/>
</dbReference>
<name>A0A380G180_STAIN</name>
<evidence type="ECO:0000313" key="2">
    <source>
        <dbReference type="Proteomes" id="UP000255549"/>
    </source>
</evidence>
<dbReference type="Proteomes" id="UP000255549">
    <property type="component" value="Unassembled WGS sequence"/>
</dbReference>
<gene>
    <name evidence="1" type="ORF">NCTC11048_00129</name>
</gene>
<proteinExistence type="predicted"/>
<reference evidence="1 2" key="1">
    <citation type="submission" date="2018-06" db="EMBL/GenBank/DDBJ databases">
        <authorList>
            <consortium name="Pathogen Informatics"/>
            <person name="Doyle S."/>
        </authorList>
    </citation>
    <scope>NUCLEOTIDE SEQUENCE [LARGE SCALE GENOMIC DNA]</scope>
    <source>
        <strain evidence="2">NCTC 11048</strain>
    </source>
</reference>
<organism evidence="1 2">
    <name type="scientific">Staphylococcus intermedius NCTC 11048</name>
    <dbReference type="NCBI Taxonomy" id="1141106"/>
    <lineage>
        <taxon>Bacteria</taxon>
        <taxon>Bacillati</taxon>
        <taxon>Bacillota</taxon>
        <taxon>Bacilli</taxon>
        <taxon>Bacillales</taxon>
        <taxon>Staphylococcaceae</taxon>
        <taxon>Staphylococcus</taxon>
        <taxon>Staphylococcus intermedius group</taxon>
    </lineage>
</organism>
<keyword evidence="2" id="KW-1185">Reference proteome</keyword>